<reference evidence="3" key="1">
    <citation type="journal article" date="2019" name="Int. J. Syst. Evol. Microbiol.">
        <title>The Global Catalogue of Microorganisms (GCM) 10K type strain sequencing project: providing services to taxonomists for standard genome sequencing and annotation.</title>
        <authorList>
            <consortium name="The Broad Institute Genomics Platform"/>
            <consortium name="The Broad Institute Genome Sequencing Center for Infectious Disease"/>
            <person name="Wu L."/>
            <person name="Ma J."/>
        </authorList>
    </citation>
    <scope>NUCLEOTIDE SEQUENCE [LARGE SCALE GENOMIC DNA]</scope>
    <source>
        <strain evidence="3">KCTC 52487</strain>
    </source>
</reference>
<dbReference type="InterPro" id="IPR017438">
    <property type="entry name" value="ATP-NAD_kinase_N"/>
</dbReference>
<dbReference type="SUPFAM" id="SSF111331">
    <property type="entry name" value="NAD kinase/diacylglycerol kinase-like"/>
    <property type="match status" value="1"/>
</dbReference>
<sequence length="317" mass="34562">MPIKADMTGPLAGPGTHAPRHKVALIVNTRSGSLVDADSEAAIRSLVEACRSQLIDVFEVADDFEAACIAAHECGADAIAIAGGDGTARSVMQMLTKRGCRAALVPLPLGTANILPHRLYGDRDAETILSELETYRADDIDAGLVNGEYFIVAAAVGFPAVMGRAREAMRPGGRRDALWTTWRRMRVAFKHMFIPRIRFKMRSGRTVTRFRASGAFFAVNDSLSGFAGIDPPGARTPVLQCIAFRLRGMWDFFGLGIEALVRGLGHSRRTRILEGERVVMTSRRALPVMLDGEPGFAHHHARIRVVPEAVRVLRPPE</sequence>
<evidence type="ECO:0000313" key="2">
    <source>
        <dbReference type="EMBL" id="MFC2924596.1"/>
    </source>
</evidence>
<feature type="domain" description="DAGKc" evidence="1">
    <location>
        <begin position="18"/>
        <end position="149"/>
    </location>
</feature>
<keyword evidence="2" id="KW-0418">Kinase</keyword>
<dbReference type="Proteomes" id="UP001595379">
    <property type="component" value="Unassembled WGS sequence"/>
</dbReference>
<organism evidence="2 3">
    <name type="scientific">Hyphobacterium vulgare</name>
    <dbReference type="NCBI Taxonomy" id="1736751"/>
    <lineage>
        <taxon>Bacteria</taxon>
        <taxon>Pseudomonadati</taxon>
        <taxon>Pseudomonadota</taxon>
        <taxon>Alphaproteobacteria</taxon>
        <taxon>Maricaulales</taxon>
        <taxon>Maricaulaceae</taxon>
        <taxon>Hyphobacterium</taxon>
    </lineage>
</organism>
<name>A0ABV6ZT47_9PROT</name>
<gene>
    <name evidence="2" type="ORF">ACFOOR_00590</name>
</gene>
<dbReference type="InterPro" id="IPR016064">
    <property type="entry name" value="NAD/diacylglycerol_kinase_sf"/>
</dbReference>
<dbReference type="EMBL" id="JBHRSV010000001">
    <property type="protein sequence ID" value="MFC2924596.1"/>
    <property type="molecule type" value="Genomic_DNA"/>
</dbReference>
<keyword evidence="2" id="KW-0808">Transferase</keyword>
<dbReference type="GO" id="GO:0016301">
    <property type="term" value="F:kinase activity"/>
    <property type="evidence" value="ECO:0007669"/>
    <property type="project" value="UniProtKB-KW"/>
</dbReference>
<evidence type="ECO:0000259" key="1">
    <source>
        <dbReference type="PROSITE" id="PS50146"/>
    </source>
</evidence>
<dbReference type="EC" id="2.7.1.-" evidence="2"/>
<protein>
    <submittedName>
        <fullName evidence="2">Diacylglycerol/lipid kinase family protein</fullName>
        <ecNumber evidence="2">2.7.1.-</ecNumber>
    </submittedName>
</protein>
<comment type="caution">
    <text evidence="2">The sequence shown here is derived from an EMBL/GenBank/DDBJ whole genome shotgun (WGS) entry which is preliminary data.</text>
</comment>
<keyword evidence="3" id="KW-1185">Reference proteome</keyword>
<dbReference type="Pfam" id="PF00781">
    <property type="entry name" value="DAGK_cat"/>
    <property type="match status" value="1"/>
</dbReference>
<proteinExistence type="predicted"/>
<dbReference type="Gene3D" id="3.40.50.10330">
    <property type="entry name" value="Probable inorganic polyphosphate/atp-NAD kinase, domain 1"/>
    <property type="match status" value="1"/>
</dbReference>
<dbReference type="InterPro" id="IPR001206">
    <property type="entry name" value="Diacylglycerol_kinase_cat_dom"/>
</dbReference>
<dbReference type="Gene3D" id="2.60.200.40">
    <property type="match status" value="1"/>
</dbReference>
<evidence type="ECO:0000313" key="3">
    <source>
        <dbReference type="Proteomes" id="UP001595379"/>
    </source>
</evidence>
<dbReference type="PROSITE" id="PS50146">
    <property type="entry name" value="DAGK"/>
    <property type="match status" value="1"/>
</dbReference>
<accession>A0ABV6ZT47</accession>